<feature type="compositionally biased region" description="Basic and acidic residues" evidence="2">
    <location>
        <begin position="287"/>
        <end position="304"/>
    </location>
</feature>
<feature type="region of interest" description="Disordered" evidence="2">
    <location>
        <begin position="382"/>
        <end position="432"/>
    </location>
</feature>
<feature type="compositionally biased region" description="Basic and acidic residues" evidence="2">
    <location>
        <begin position="1241"/>
        <end position="1256"/>
    </location>
</feature>
<proteinExistence type="predicted"/>
<feature type="region of interest" description="Disordered" evidence="2">
    <location>
        <begin position="259"/>
        <end position="278"/>
    </location>
</feature>
<dbReference type="GO" id="GO:0007224">
    <property type="term" value="P:smoothened signaling pathway"/>
    <property type="evidence" value="ECO:0000318"/>
    <property type="project" value="GO_Central"/>
</dbReference>
<feature type="region of interest" description="Disordered" evidence="2">
    <location>
        <begin position="467"/>
        <end position="504"/>
    </location>
</feature>
<dbReference type="OrthoDB" id="10057439at2759"/>
<dbReference type="PANTHER" id="PTHR15721">
    <property type="entry name" value="KIAA0586 PROTEIN"/>
    <property type="match status" value="1"/>
</dbReference>
<dbReference type="Proteomes" id="UP000002279">
    <property type="component" value="Chromosome 14"/>
</dbReference>
<feature type="compositionally biased region" description="Pro residues" evidence="2">
    <location>
        <begin position="1490"/>
        <end position="1503"/>
    </location>
</feature>
<evidence type="ECO:0000313" key="3">
    <source>
        <dbReference type="Ensembl" id="ENSOANP00000045637.1"/>
    </source>
</evidence>
<feature type="compositionally biased region" description="Basic and acidic residues" evidence="2">
    <location>
        <begin position="467"/>
        <end position="497"/>
    </location>
</feature>
<keyword evidence="4" id="KW-1185">Reference proteome</keyword>
<dbReference type="FunCoup" id="A0A6I8NWN1">
    <property type="interactions" value="1371"/>
</dbReference>
<evidence type="ECO:0008006" key="5">
    <source>
        <dbReference type="Google" id="ProtNLM"/>
    </source>
</evidence>
<feature type="coiled-coil region" evidence="1">
    <location>
        <begin position="517"/>
        <end position="544"/>
    </location>
</feature>
<feature type="region of interest" description="Disordered" evidence="2">
    <location>
        <begin position="1600"/>
        <end position="1626"/>
    </location>
</feature>
<evidence type="ECO:0000313" key="4">
    <source>
        <dbReference type="Proteomes" id="UP000002279"/>
    </source>
</evidence>
<reference evidence="3" key="3">
    <citation type="submission" date="2025-09" db="UniProtKB">
        <authorList>
            <consortium name="Ensembl"/>
        </authorList>
    </citation>
    <scope>IDENTIFICATION</scope>
    <source>
        <strain evidence="3">Glennie</strain>
    </source>
</reference>
<feature type="compositionally biased region" description="Pro residues" evidence="2">
    <location>
        <begin position="266"/>
        <end position="277"/>
    </location>
</feature>
<feature type="compositionally biased region" description="Basic and acidic residues" evidence="2">
    <location>
        <begin position="420"/>
        <end position="432"/>
    </location>
</feature>
<dbReference type="InParanoid" id="A0A6I8NWN1"/>
<dbReference type="PANTHER" id="PTHR15721:SF2">
    <property type="entry name" value="PROTEIN TALPID3"/>
    <property type="match status" value="1"/>
</dbReference>
<evidence type="ECO:0000256" key="1">
    <source>
        <dbReference type="SAM" id="Coils"/>
    </source>
</evidence>
<gene>
    <name evidence="3" type="primary">KIAA0586</name>
</gene>
<keyword evidence="1" id="KW-0175">Coiled coil</keyword>
<evidence type="ECO:0000256" key="2">
    <source>
        <dbReference type="SAM" id="MobiDB-lite"/>
    </source>
</evidence>
<organism evidence="3 4">
    <name type="scientific">Ornithorhynchus anatinus</name>
    <name type="common">Duckbill platypus</name>
    <dbReference type="NCBI Taxonomy" id="9258"/>
    <lineage>
        <taxon>Eukaryota</taxon>
        <taxon>Metazoa</taxon>
        <taxon>Chordata</taxon>
        <taxon>Craniata</taxon>
        <taxon>Vertebrata</taxon>
        <taxon>Euteleostomi</taxon>
        <taxon>Mammalia</taxon>
        <taxon>Monotremata</taxon>
        <taxon>Ornithorhynchidae</taxon>
        <taxon>Ornithorhynchus</taxon>
    </lineage>
</organism>
<feature type="region of interest" description="Disordered" evidence="2">
    <location>
        <begin position="591"/>
        <end position="750"/>
    </location>
</feature>
<name>A0A6I8NWN1_ORNAN</name>
<dbReference type="InterPro" id="IPR029246">
    <property type="entry name" value="TALPID3"/>
</dbReference>
<dbReference type="Ensembl" id="ENSOANT00000052373.1">
    <property type="protein sequence ID" value="ENSOANP00000045637.1"/>
    <property type="gene ID" value="ENSOANG00000011837.3"/>
</dbReference>
<feature type="region of interest" description="Disordered" evidence="2">
    <location>
        <begin position="1401"/>
        <end position="1430"/>
    </location>
</feature>
<feature type="region of interest" description="Disordered" evidence="2">
    <location>
        <begin position="201"/>
        <end position="229"/>
    </location>
</feature>
<feature type="region of interest" description="Disordered" evidence="2">
    <location>
        <begin position="1349"/>
        <end position="1385"/>
    </location>
</feature>
<feature type="compositionally biased region" description="Low complexity" evidence="2">
    <location>
        <begin position="22"/>
        <end position="32"/>
    </location>
</feature>
<feature type="compositionally biased region" description="Low complexity" evidence="2">
    <location>
        <begin position="1302"/>
        <end position="1318"/>
    </location>
</feature>
<dbReference type="GO" id="GO:0036064">
    <property type="term" value="C:ciliary basal body"/>
    <property type="evidence" value="ECO:0000318"/>
    <property type="project" value="GO_Central"/>
</dbReference>
<feature type="region of interest" description="Disordered" evidence="2">
    <location>
        <begin position="49"/>
        <end position="74"/>
    </location>
</feature>
<dbReference type="RefSeq" id="XP_039770001.1">
    <property type="nucleotide sequence ID" value="XM_039914067.1"/>
</dbReference>
<feature type="region of interest" description="Disordered" evidence="2">
    <location>
        <begin position="287"/>
        <end position="349"/>
    </location>
</feature>
<dbReference type="OMA" id="SARNYHQ"/>
<dbReference type="Bgee" id="ENSOANG00000011837">
    <property type="expression patterns" value="Expressed in liver and 7 other cell types or tissues"/>
</dbReference>
<dbReference type="Pfam" id="PF15324">
    <property type="entry name" value="TALPID3"/>
    <property type="match status" value="2"/>
</dbReference>
<accession>A0A6I8NWN1</accession>
<feature type="compositionally biased region" description="Pro residues" evidence="2">
    <location>
        <begin position="1153"/>
        <end position="1163"/>
    </location>
</feature>
<reference evidence="3 4" key="1">
    <citation type="journal article" date="2008" name="Nature">
        <title>Genome analysis of the platypus reveals unique signatures of evolution.</title>
        <authorList>
            <person name="Warren W.C."/>
            <person name="Hillier L.W."/>
            <person name="Marshall Graves J.A."/>
            <person name="Birney E."/>
            <person name="Ponting C.P."/>
            <person name="Grutzner F."/>
            <person name="Belov K."/>
            <person name="Miller W."/>
            <person name="Clarke L."/>
            <person name="Chinwalla A.T."/>
            <person name="Yang S.P."/>
            <person name="Heger A."/>
            <person name="Locke D.P."/>
            <person name="Miethke P."/>
            <person name="Waters P.D."/>
            <person name="Veyrunes F."/>
            <person name="Fulton L."/>
            <person name="Fulton B."/>
            <person name="Graves T."/>
            <person name="Wallis J."/>
            <person name="Puente X.S."/>
            <person name="Lopez-Otin C."/>
            <person name="Ordonez G.R."/>
            <person name="Eichler E.E."/>
            <person name="Chen L."/>
            <person name="Cheng Z."/>
            <person name="Deakin J.E."/>
            <person name="Alsop A."/>
            <person name="Thompson K."/>
            <person name="Kirby P."/>
            <person name="Papenfuss A.T."/>
            <person name="Wakefield M.J."/>
            <person name="Olender T."/>
            <person name="Lancet D."/>
            <person name="Huttley G.A."/>
            <person name="Smit A.F."/>
            <person name="Pask A."/>
            <person name="Temple-Smith P."/>
            <person name="Batzer M.A."/>
            <person name="Walker J.A."/>
            <person name="Konkel M.K."/>
            <person name="Harris R.S."/>
            <person name="Whittington C.M."/>
            <person name="Wong E.S."/>
            <person name="Gemmell N.J."/>
            <person name="Buschiazzo E."/>
            <person name="Vargas Jentzsch I.M."/>
            <person name="Merkel A."/>
            <person name="Schmitz J."/>
            <person name="Zemann A."/>
            <person name="Churakov G."/>
            <person name="Kriegs J.O."/>
            <person name="Brosius J."/>
            <person name="Murchison E.P."/>
            <person name="Sachidanandam R."/>
            <person name="Smith C."/>
            <person name="Hannon G.J."/>
            <person name="Tsend-Ayush E."/>
            <person name="McMillan D."/>
            <person name="Attenborough R."/>
            <person name="Rens W."/>
            <person name="Ferguson-Smith M."/>
            <person name="Lefevre C.M."/>
            <person name="Sharp J.A."/>
            <person name="Nicholas K.R."/>
            <person name="Ray D.A."/>
            <person name="Kube M."/>
            <person name="Reinhardt R."/>
            <person name="Pringle T.H."/>
            <person name="Taylor J."/>
            <person name="Jones R.C."/>
            <person name="Nixon B."/>
            <person name="Dacheux J.L."/>
            <person name="Niwa H."/>
            <person name="Sekita Y."/>
            <person name="Huang X."/>
            <person name="Stark A."/>
            <person name="Kheradpour P."/>
            <person name="Kellis M."/>
            <person name="Flicek P."/>
            <person name="Chen Y."/>
            <person name="Webber C."/>
            <person name="Hardison R."/>
            <person name="Nelson J."/>
            <person name="Hallsworth-Pepin K."/>
            <person name="Delehaunty K."/>
            <person name="Markovic C."/>
            <person name="Minx P."/>
            <person name="Feng Y."/>
            <person name="Kremitzki C."/>
            <person name="Mitreva M."/>
            <person name="Glasscock J."/>
            <person name="Wylie T."/>
            <person name="Wohldmann P."/>
            <person name="Thiru P."/>
            <person name="Nhan M.N."/>
            <person name="Pohl C.S."/>
            <person name="Smith S.M."/>
            <person name="Hou S."/>
            <person name="Nefedov M."/>
            <person name="de Jong P.J."/>
            <person name="Renfree M.B."/>
            <person name="Mardis E.R."/>
            <person name="Wilson R.K."/>
        </authorList>
    </citation>
    <scope>NUCLEOTIDE SEQUENCE [LARGE SCALE GENOMIC DNA]</scope>
    <source>
        <strain evidence="3 4">Glennie</strain>
    </source>
</reference>
<feature type="compositionally biased region" description="Basic and acidic residues" evidence="2">
    <location>
        <begin position="660"/>
        <end position="670"/>
    </location>
</feature>
<protein>
    <recommendedName>
        <fullName evidence="5">KIAA0586</fullName>
    </recommendedName>
</protein>
<feature type="region of interest" description="Disordered" evidence="2">
    <location>
        <begin position="137"/>
        <end position="157"/>
    </location>
</feature>
<dbReference type="CTD" id="9786"/>
<feature type="compositionally biased region" description="Polar residues" evidence="2">
    <location>
        <begin position="1349"/>
        <end position="1360"/>
    </location>
</feature>
<sequence length="1626" mass="176085">MVIGAARRALKDETVYSPPALPANRLPAASSSGASDARLNVACAPNAAPLPETAMDAPPRAKSSDFGLSAAPRDCRERFPVREFPSKESGRPQAKDISIFQYSVGQKDLLRAALKQKAQNGPVPKEVKVQLLEDARPGKDAPEAQRPGPSPAGVDSASTVAAATAAAIATAAPLIRVQRDLEAKVNSVSELLGKLRETDRRLQRAAERQAGVSERRRERDSSRDLEEQRNASLEKHLRHLEKLQQRQLDIQTHFISSAFRTGSGPNLPPAAASPPAPLEKYPLEQRAVERESRRPLSNSDRHPGSEATDPSAGEGCPRPTAGLGRDRVESPLETPAPRRFAPVPASRDAGISWREHPAAEKEDSHTPAPRGGMSLLEEILNNQDSSEKSALSRPKLGCYPQRSGFAEPSRVATQPNKSFPSREELGAAGRTAEKASDLLRDLGQLKREMNGILQEAKLWKSDMKDFIKQKDCPGPSRHPDPGPPRHPDPGPSRHPDAILEPQGPGRFQCTRAPESIVKEAARILKGVQNNRKVLEENLEAIVRARDGTAMYSLISSLAASSDAVEEVRIRKTVDEWIKAISMEIQDEMARNDERKKLHRKTERVTLAEKTQILQHSKVKKKGTADPSSKTGFSGTFPQNRTENRASHQNWRGFSVSQNSQKREERNEGLRKPAAADQREDYLTQVYGRPVYQGHRSTLKKGPYLRFNSPSPRSKPQRPRVVERLKGTRVRSAKTQTSSRPPRSVAMSPKRHRALPVPRLQDRQYLFSPSREMTSLTGALEGHLIPMAVPLGKTQSDRVSPHPLGVVVGEPHPVTVTTSIPPSVPKARFAVKKPNVAVFKVKSQKKEPPQLTVQVLPNVDIDSISNGSVEASEMSPSPGGALGSVRVHTRAPEFSQPEDDLHFPGTNSDEMIHLGQDLEKEDESPPCAEPILEFENCARVVARQYEGPPFPPVAPAPQPSADILVRVIERKETLENKLINWVEQEIMGRIISGLYPLQRRQAVPDVSRSESEGSGALTSDIGFVRYRENVVEAEASFSQGSRSLPTKRLSGLSGLAPGDESNIKRFQAIAGGPSIRLRPQTSVTAVPMAGGGGVQLFIDAGVPVSSDTIGRFVNEALAETVAAMLGARESRRPAAPAGVASWTPTWDSASTTPGPTPQPTPPPSHSRSPSSQEKEPSPVKTPESSPCPSERGGVIPSRERAAESVRTPTVTPAATPPPERSSASPPMPVPEAPKPWGDADLSLDKENPSSFTEEPRYPRSVVMSVAKDEEPEDLIPPAPRDAVLVNPPPVGPRTPSPAPAPSSSPSTQDSSSSTTFTESETLDRPISEGEVIFGTEHTVAARAVAEEELSLTNLNDSSGSTLHDAHEVDDDPPSEGQVIKRPHEGFHRDPILSLLTKLNQGPVASQQPVCHLEDSENSLGELSEGQRPRLTAAAESLLMGGSLHMRPPAVARPRVDLPWKVDRVTGEVLGYPDASRGPMSVGELESRPHSNLPPPPPAPLPRAPQPTRGNEIDLPDEPREFSQEKQEKTVQQILPAERKSIQARVIRVRNRSETSLSHLRGDLDRTHVEPNVCLTPLLAGGEAMPRLSSRTSAAKLTVTLPPANVDDGSVSIGTACGDGDSSGADTF</sequence>
<dbReference type="GO" id="GO:0005814">
    <property type="term" value="C:centriole"/>
    <property type="evidence" value="ECO:0000318"/>
    <property type="project" value="GO_Central"/>
</dbReference>
<feature type="compositionally biased region" description="Basic and acidic residues" evidence="2">
    <location>
        <begin position="1515"/>
        <end position="1526"/>
    </location>
</feature>
<feature type="region of interest" description="Disordered" evidence="2">
    <location>
        <begin position="13"/>
        <end position="35"/>
    </location>
</feature>
<feature type="region of interest" description="Disordered" evidence="2">
    <location>
        <begin position="1468"/>
        <end position="1526"/>
    </location>
</feature>
<feature type="compositionally biased region" description="Pro residues" evidence="2">
    <location>
        <begin position="1213"/>
        <end position="1232"/>
    </location>
</feature>
<feature type="region of interest" description="Disordered" evidence="2">
    <location>
        <begin position="1128"/>
        <end position="1332"/>
    </location>
</feature>
<feature type="compositionally biased region" description="Pro residues" evidence="2">
    <location>
        <begin position="1285"/>
        <end position="1301"/>
    </location>
</feature>
<dbReference type="GeneTree" id="ENSGT00390000012397"/>
<reference evidence="3" key="2">
    <citation type="submission" date="2025-08" db="UniProtKB">
        <authorList>
            <consortium name="Ensembl"/>
        </authorList>
    </citation>
    <scope>IDENTIFICATION</scope>
    <source>
        <strain evidence="3">Glennie</strain>
    </source>
</reference>
<feature type="compositionally biased region" description="Polar residues" evidence="2">
    <location>
        <begin position="625"/>
        <end position="659"/>
    </location>
</feature>
<dbReference type="GeneID" id="100086767"/>